<gene>
    <name evidence="2" type="ORF">TELCIR_10014</name>
</gene>
<evidence type="ECO:0000313" key="2">
    <source>
        <dbReference type="EMBL" id="PIO68212.1"/>
    </source>
</evidence>
<protein>
    <submittedName>
        <fullName evidence="2">Uncharacterized protein</fullName>
    </submittedName>
</protein>
<proteinExistence type="predicted"/>
<evidence type="ECO:0000313" key="3">
    <source>
        <dbReference type="Proteomes" id="UP000230423"/>
    </source>
</evidence>
<name>A0A2G9UEP9_TELCI</name>
<feature type="non-terminal residue" evidence="2">
    <location>
        <position position="1"/>
    </location>
</feature>
<feature type="region of interest" description="Disordered" evidence="1">
    <location>
        <begin position="1"/>
        <end position="31"/>
    </location>
</feature>
<evidence type="ECO:0000256" key="1">
    <source>
        <dbReference type="SAM" id="MobiDB-lite"/>
    </source>
</evidence>
<organism evidence="2 3">
    <name type="scientific">Teladorsagia circumcincta</name>
    <name type="common">Brown stomach worm</name>
    <name type="synonym">Ostertagia circumcincta</name>
    <dbReference type="NCBI Taxonomy" id="45464"/>
    <lineage>
        <taxon>Eukaryota</taxon>
        <taxon>Metazoa</taxon>
        <taxon>Ecdysozoa</taxon>
        <taxon>Nematoda</taxon>
        <taxon>Chromadorea</taxon>
        <taxon>Rhabditida</taxon>
        <taxon>Rhabditina</taxon>
        <taxon>Rhabditomorpha</taxon>
        <taxon>Strongyloidea</taxon>
        <taxon>Trichostrongylidae</taxon>
        <taxon>Teladorsagia</taxon>
    </lineage>
</organism>
<reference evidence="2 3" key="1">
    <citation type="submission" date="2015-09" db="EMBL/GenBank/DDBJ databases">
        <title>Draft genome of the parasitic nematode Teladorsagia circumcincta isolate WARC Sus (inbred).</title>
        <authorList>
            <person name="Mitreva M."/>
        </authorList>
    </citation>
    <scope>NUCLEOTIDE SEQUENCE [LARGE SCALE GENOMIC DNA]</scope>
    <source>
        <strain evidence="2 3">S</strain>
    </source>
</reference>
<dbReference type="AlphaFoldDB" id="A0A2G9UEP9"/>
<feature type="compositionally biased region" description="Low complexity" evidence="1">
    <location>
        <begin position="7"/>
        <end position="20"/>
    </location>
</feature>
<sequence>PAPGGPPLMMAPNPAAAAPPQDFGLPPVAPAQMTPERQRNFVVRQGTLIVKSLKATGEVNMIIERPVEPDAVTAMEKVPPKPTMGIRGVAPS</sequence>
<accession>A0A2G9UEP9</accession>
<keyword evidence="3" id="KW-1185">Reference proteome</keyword>
<dbReference type="Proteomes" id="UP000230423">
    <property type="component" value="Unassembled WGS sequence"/>
</dbReference>
<dbReference type="EMBL" id="KZ347198">
    <property type="protein sequence ID" value="PIO68212.1"/>
    <property type="molecule type" value="Genomic_DNA"/>
</dbReference>